<gene>
    <name evidence="2" type="ORF">PGLA1383_LOCUS17566</name>
</gene>
<dbReference type="OrthoDB" id="10495140at2759"/>
<reference evidence="2" key="1">
    <citation type="submission" date="2021-02" db="EMBL/GenBank/DDBJ databases">
        <authorList>
            <person name="Dougan E. K."/>
            <person name="Rhodes N."/>
            <person name="Thang M."/>
            <person name="Chan C."/>
        </authorList>
    </citation>
    <scope>NUCLEOTIDE SEQUENCE</scope>
</reference>
<dbReference type="AlphaFoldDB" id="A0A813ELL0"/>
<evidence type="ECO:0000256" key="1">
    <source>
        <dbReference type="SAM" id="MobiDB-lite"/>
    </source>
</evidence>
<protein>
    <submittedName>
        <fullName evidence="2">Uncharacterized protein</fullName>
    </submittedName>
</protein>
<feature type="region of interest" description="Disordered" evidence="1">
    <location>
        <begin position="425"/>
        <end position="444"/>
    </location>
</feature>
<dbReference type="Proteomes" id="UP000654075">
    <property type="component" value="Unassembled WGS sequence"/>
</dbReference>
<dbReference type="EMBL" id="CAJNNV010010890">
    <property type="protein sequence ID" value="CAE8599207.1"/>
    <property type="molecule type" value="Genomic_DNA"/>
</dbReference>
<proteinExistence type="predicted"/>
<comment type="caution">
    <text evidence="2">The sequence shown here is derived from an EMBL/GenBank/DDBJ whole genome shotgun (WGS) entry which is preliminary data.</text>
</comment>
<name>A0A813ELL0_POLGL</name>
<keyword evidence="3" id="KW-1185">Reference proteome</keyword>
<sequence length="444" mass="49683">MVSRLKDDKRANQLAKLLHVFLKQDLKLPLPPFGTAKARVETFGALLGVMRASNPLFPPRKALKKLKVRCPLTQRFPMDLTGIMMHYEDVIVSVQEIIDKGGPRMDVRKMWRLVLWIFLGNGGFMHQPWQALRDTPCGKSYRKTMRQPLEVLRWTIGAVHATGSLMRVIGSDGLDKKSRLAGKRILWICDWHTAVPRLVTAFHEGSQSFTKALNSLPGFKGDLTKKEIMILLSASSYKEVSRVGAEDLPFGQGAKDGAMAFCQVPQMDGKDAAHKYDVALSRLVPQLEQTIARLFPHLPVKKRKVTMGDIEPCLCGAFIYSKMVEKLRESLPNGRFGPAETHGESNWGAVCKLRVPAGFIPHDLEGTPEASNLVGVPHVPYARFKLKSVPPPSQLTRKRLFARWGGPWIIRADNLSKKIKAQRAEKKSQKARGFHEGLPCSNNC</sequence>
<organism evidence="2 3">
    <name type="scientific">Polarella glacialis</name>
    <name type="common">Dinoflagellate</name>
    <dbReference type="NCBI Taxonomy" id="89957"/>
    <lineage>
        <taxon>Eukaryota</taxon>
        <taxon>Sar</taxon>
        <taxon>Alveolata</taxon>
        <taxon>Dinophyceae</taxon>
        <taxon>Suessiales</taxon>
        <taxon>Suessiaceae</taxon>
        <taxon>Polarella</taxon>
    </lineage>
</organism>
<evidence type="ECO:0000313" key="2">
    <source>
        <dbReference type="EMBL" id="CAE8599207.1"/>
    </source>
</evidence>
<accession>A0A813ELL0</accession>
<evidence type="ECO:0000313" key="3">
    <source>
        <dbReference type="Proteomes" id="UP000654075"/>
    </source>
</evidence>